<evidence type="ECO:0000313" key="2">
    <source>
        <dbReference type="Proteomes" id="UP001054821"/>
    </source>
</evidence>
<evidence type="ECO:0000313" key="1">
    <source>
        <dbReference type="EMBL" id="KAI5353002.1"/>
    </source>
</evidence>
<dbReference type="AlphaFoldDB" id="A0AAD4ZRI7"/>
<protein>
    <submittedName>
        <fullName evidence="1">Uncharacterized protein</fullName>
    </submittedName>
</protein>
<dbReference type="EMBL" id="JAJFAZ020000001">
    <property type="protein sequence ID" value="KAI5353002.1"/>
    <property type="molecule type" value="Genomic_DNA"/>
</dbReference>
<name>A0AAD4ZRI7_PRUDU</name>
<organism evidence="1 2">
    <name type="scientific">Prunus dulcis</name>
    <name type="common">Almond</name>
    <name type="synonym">Amygdalus dulcis</name>
    <dbReference type="NCBI Taxonomy" id="3755"/>
    <lineage>
        <taxon>Eukaryota</taxon>
        <taxon>Viridiplantae</taxon>
        <taxon>Streptophyta</taxon>
        <taxon>Embryophyta</taxon>
        <taxon>Tracheophyta</taxon>
        <taxon>Spermatophyta</taxon>
        <taxon>Magnoliopsida</taxon>
        <taxon>eudicotyledons</taxon>
        <taxon>Gunneridae</taxon>
        <taxon>Pentapetalae</taxon>
        <taxon>rosids</taxon>
        <taxon>fabids</taxon>
        <taxon>Rosales</taxon>
        <taxon>Rosaceae</taxon>
        <taxon>Amygdaloideae</taxon>
        <taxon>Amygdaleae</taxon>
        <taxon>Prunus</taxon>
    </lineage>
</organism>
<dbReference type="Proteomes" id="UP001054821">
    <property type="component" value="Chromosome 1"/>
</dbReference>
<keyword evidence="2" id="KW-1185">Reference proteome</keyword>
<gene>
    <name evidence="1" type="ORF">L3X38_005894</name>
</gene>
<reference evidence="1 2" key="1">
    <citation type="journal article" date="2022" name="G3 (Bethesda)">
        <title>Whole-genome sequence and methylome profiling of the almond [Prunus dulcis (Mill.) D.A. Webb] cultivar 'Nonpareil'.</title>
        <authorList>
            <person name="D'Amico-Willman K.M."/>
            <person name="Ouma W.Z."/>
            <person name="Meulia T."/>
            <person name="Sideli G.M."/>
            <person name="Gradziel T.M."/>
            <person name="Fresnedo-Ramirez J."/>
        </authorList>
    </citation>
    <scope>NUCLEOTIDE SEQUENCE [LARGE SCALE GENOMIC DNA]</scope>
    <source>
        <strain evidence="1">Clone GOH B32 T37-40</strain>
    </source>
</reference>
<sequence>MNMEAYHDHPIPELPTEITFSHILPWLPTEDLMKRRRCESKPCSSLICSPSFVAAFHNFHRNDKRITHSLFKKYSLQEDNRYFSTKIEQEENAPKPLGV</sequence>
<accession>A0AAD4ZRI7</accession>
<proteinExistence type="predicted"/>
<comment type="caution">
    <text evidence="1">The sequence shown here is derived from an EMBL/GenBank/DDBJ whole genome shotgun (WGS) entry which is preliminary data.</text>
</comment>